<keyword evidence="3" id="KW-1133">Transmembrane helix</keyword>
<dbReference type="InterPro" id="IPR056337">
    <property type="entry name" value="LHD_YVC1"/>
</dbReference>
<feature type="transmembrane region" description="Helical" evidence="3">
    <location>
        <begin position="509"/>
        <end position="528"/>
    </location>
</feature>
<feature type="transmembrane region" description="Helical" evidence="3">
    <location>
        <begin position="426"/>
        <end position="447"/>
    </location>
</feature>
<evidence type="ECO:0000313" key="6">
    <source>
        <dbReference type="EMBL" id="AAW44370.2"/>
    </source>
</evidence>
<reference evidence="6 7" key="1">
    <citation type="journal article" date="2005" name="Science">
        <title>The genome of the basidiomycetous yeast and human pathogen Cryptococcus neoformans.</title>
        <authorList>
            <person name="Loftus B.J."/>
            <person name="Fung E."/>
            <person name="Roncaglia P."/>
            <person name="Rowley D."/>
            <person name="Amedeo P."/>
            <person name="Bruno D."/>
            <person name="Vamathevan J."/>
            <person name="Miranda M."/>
            <person name="Anderson I.J."/>
            <person name="Fraser J.A."/>
            <person name="Allen J.E."/>
            <person name="Bosdet I.E."/>
            <person name="Brent M.R."/>
            <person name="Chiu R."/>
            <person name="Doering T.L."/>
            <person name="Donlin M.J."/>
            <person name="D'Souza C.A."/>
            <person name="Fox D.S."/>
            <person name="Grinberg V."/>
            <person name="Fu J."/>
            <person name="Fukushima M."/>
            <person name="Haas B.J."/>
            <person name="Huang J.C."/>
            <person name="Janbon G."/>
            <person name="Jones S.J."/>
            <person name="Koo H.L."/>
            <person name="Krzywinski M.I."/>
            <person name="Kwon-Chung J.K."/>
            <person name="Lengeler K.B."/>
            <person name="Maiti R."/>
            <person name="Marra M.A."/>
            <person name="Marra R.E."/>
            <person name="Mathewson C.A."/>
            <person name="Mitchell T.G."/>
            <person name="Pertea M."/>
            <person name="Riggs F.R."/>
            <person name="Salzberg S.L."/>
            <person name="Schein J.E."/>
            <person name="Shvartsbeyn A."/>
            <person name="Shin H."/>
            <person name="Shumway M."/>
            <person name="Specht C.A."/>
            <person name="Suh B.B."/>
            <person name="Tenney A."/>
            <person name="Utterback T.R."/>
            <person name="Wickes B.L."/>
            <person name="Wortman J.R."/>
            <person name="Wye N.H."/>
            <person name="Kronstad J.W."/>
            <person name="Lodge J.K."/>
            <person name="Heitman J."/>
            <person name="Davis R.W."/>
            <person name="Fraser C.M."/>
            <person name="Hyman R.W."/>
        </authorList>
    </citation>
    <scope>NUCLEOTIDE SEQUENCE [LARGE SCALE GENOMIC DNA]</scope>
    <source>
        <strain evidence="7">JEC21 / ATCC MYA-565</strain>
    </source>
</reference>
<evidence type="ECO:0000256" key="3">
    <source>
        <dbReference type="SAM" id="Phobius"/>
    </source>
</evidence>
<feature type="domain" description="Calcium channel YVC1-like C-terminal transmembrane" evidence="5">
    <location>
        <begin position="243"/>
        <end position="534"/>
    </location>
</feature>
<dbReference type="KEGG" id="cne:CNF01450"/>
<dbReference type="HOGENOM" id="CLU_009570_1_1_1"/>
<feature type="compositionally biased region" description="Basic and acidic residues" evidence="2">
    <location>
        <begin position="742"/>
        <end position="759"/>
    </location>
</feature>
<keyword evidence="1" id="KW-0175">Coiled coil</keyword>
<evidence type="ECO:0000259" key="5">
    <source>
        <dbReference type="Pfam" id="PF23317"/>
    </source>
</evidence>
<keyword evidence="3" id="KW-0812">Transmembrane</keyword>
<dbReference type="Pfam" id="PF23190">
    <property type="entry name" value="LHD_TRPY1"/>
    <property type="match status" value="1"/>
</dbReference>
<feature type="compositionally biased region" description="Basic and acidic residues" evidence="2">
    <location>
        <begin position="651"/>
        <end position="660"/>
    </location>
</feature>
<feature type="transmembrane region" description="Helical" evidence="3">
    <location>
        <begin position="296"/>
        <end position="314"/>
    </location>
</feature>
<protein>
    <recommendedName>
        <fullName evidence="8">Calcium channel YVC1</fullName>
    </recommendedName>
</protein>
<dbReference type="InterPro" id="IPR052971">
    <property type="entry name" value="TRP_calcium_channel"/>
</dbReference>
<evidence type="ECO:0000256" key="2">
    <source>
        <dbReference type="SAM" id="MobiDB-lite"/>
    </source>
</evidence>
<feature type="domain" description="YVC1 N-terminal linker helical" evidence="4">
    <location>
        <begin position="30"/>
        <end position="211"/>
    </location>
</feature>
<feature type="transmembrane region" description="Helical" evidence="3">
    <location>
        <begin position="237"/>
        <end position="255"/>
    </location>
</feature>
<dbReference type="EMBL" id="AE017346">
    <property type="protein sequence ID" value="AAW44370.2"/>
    <property type="molecule type" value="Genomic_DNA"/>
</dbReference>
<sequence>MASTSGEATPLLTSTSGLSPKVLSETKVYPLIHLIRVDIMSHIDAPLTHEQLLAPDSTYTIVRPLTEKYLALQNQAIVFCLLLNKVQFSRESTQLSIATLSLTRATLCEILASRVLRGWSERSLPLATVLLTPWALFQGASQEVIDRAKEEGDDELLRQGGTALEMAIISSSKRFIRSPSCQKVIEGIWGGRIIYTALNAHALIADNYKKKPIQMYNPHKAPFLDHYRLKVPRYRSMLEYVNFLVLFILYVIAIEGLVESRINGREWAFIIYAMAFSLDKLAAIREHGLKVFSSSLVNGFDLVFMIIYAVYLGARTYGARYHNEYALGLGADWLAIGAVLIFPRLAFVTLANNLMILSIRSMLTEFFFLMGVGIFCFLGFVYALFTLGQGKFELSQIAWWLLEVYFGLDASGFEHAYLFHPFLGPLLMVFYALLSNTLLLTVLVAILGNTFATINADAAAESMFRKAVSTLEGVKADAVFSYQLPFNLVAVIIMWPMRYVLNARWFHKVNVFMIRVTSVHILLLIALYERQSYQDQGLMEQLGDFAERYVGSLPRRLKAAAGFDNFASRSDIAAVFEIEREVGAFYAGWDDEVDESEIILPPAFDGDPPSMNNDDERPGQDITAFDSATAPSKKHSSPPSPASPLTASPSRLEHQLENPHARRNSMPSSHRSYIQNPYQVPIRRRNSSIHGPSPLAQLFVRGSESDALRGRRASMAGAIGAGPALAAPPVFGPSSKPRRSHFRSESFPEFSSKEQDPHQHPATNSVSRSNKSYLINPSIAPITEGKSVSFSSDLKDPEDDPVCDPSSSIAGRKEGNLAVGHGGLPIGNREEVKTSPLSVKATRFQTAFPGAYSPLGTVNDSRPHTPNSQASNVAKASQVEVLALARPEEEALKQNMKEKLEEMDRRQKHIEQLLERLLGHFER</sequence>
<dbReference type="Proteomes" id="UP000002149">
    <property type="component" value="Chromosome 6"/>
</dbReference>
<feature type="transmembrane region" description="Helical" evidence="3">
    <location>
        <begin position="267"/>
        <end position="284"/>
    </location>
</feature>
<dbReference type="RefSeq" id="XP_024513134.1">
    <property type="nucleotide sequence ID" value="XM_024657363.1"/>
</dbReference>
<dbReference type="PANTHER" id="PTHR35859:SF1">
    <property type="entry name" value="NONSELECTIVE CATION CHANNEL PROTEIN"/>
    <property type="match status" value="1"/>
</dbReference>
<feature type="compositionally biased region" description="Polar residues" evidence="2">
    <location>
        <begin position="761"/>
        <end position="771"/>
    </location>
</feature>
<feature type="region of interest" description="Disordered" evidence="2">
    <location>
        <begin position="720"/>
        <end position="771"/>
    </location>
</feature>
<feature type="region of interest" description="Disordered" evidence="2">
    <location>
        <begin position="599"/>
        <end position="672"/>
    </location>
</feature>
<feature type="transmembrane region" description="Helical" evidence="3">
    <location>
        <begin position="397"/>
        <end position="419"/>
    </location>
</feature>
<dbReference type="GeneID" id="3258113"/>
<dbReference type="PANTHER" id="PTHR35859">
    <property type="entry name" value="NONSELECTIVE CATION CHANNEL PROTEIN"/>
    <property type="match status" value="1"/>
</dbReference>
<keyword evidence="7" id="KW-1185">Reference proteome</keyword>
<evidence type="ECO:0008006" key="8">
    <source>
        <dbReference type="Google" id="ProtNLM"/>
    </source>
</evidence>
<gene>
    <name evidence="6" type="ordered locus">CNF01450</name>
</gene>
<feature type="coiled-coil region" evidence="1">
    <location>
        <begin position="886"/>
        <end position="916"/>
    </location>
</feature>
<dbReference type="VEuPathDB" id="FungiDB:CNF01450"/>
<feature type="compositionally biased region" description="Low complexity" evidence="2">
    <location>
        <begin position="720"/>
        <end position="733"/>
    </location>
</feature>
<accession>Q5KFK3</accession>
<dbReference type="InterPro" id="IPR056336">
    <property type="entry name" value="YVC1_C"/>
</dbReference>
<evidence type="ECO:0000313" key="7">
    <source>
        <dbReference type="Proteomes" id="UP000002149"/>
    </source>
</evidence>
<dbReference type="AlphaFoldDB" id="Q5KFK3"/>
<dbReference type="PaxDb" id="214684-Q5KFK3"/>
<feature type="transmembrane region" description="Helical" evidence="3">
    <location>
        <begin position="479"/>
        <end position="497"/>
    </location>
</feature>
<feature type="transmembrane region" description="Helical" evidence="3">
    <location>
        <begin position="366"/>
        <end position="385"/>
    </location>
</feature>
<proteinExistence type="predicted"/>
<keyword evidence="3" id="KW-0472">Membrane</keyword>
<dbReference type="eggNOG" id="ENOG502QT9R">
    <property type="taxonomic scope" value="Eukaryota"/>
</dbReference>
<evidence type="ECO:0000259" key="4">
    <source>
        <dbReference type="Pfam" id="PF23190"/>
    </source>
</evidence>
<dbReference type="STRING" id="214684.Q5KFK3"/>
<dbReference type="InParanoid" id="Q5KFK3"/>
<dbReference type="OrthoDB" id="2373987at2759"/>
<feature type="region of interest" description="Disordered" evidence="2">
    <location>
        <begin position="788"/>
        <end position="827"/>
    </location>
</feature>
<organism evidence="6 7">
    <name type="scientific">Cryptococcus deneoformans (strain JEC21 / ATCC MYA-565)</name>
    <name type="common">Cryptococcus neoformans var. neoformans serotype D</name>
    <dbReference type="NCBI Taxonomy" id="214684"/>
    <lineage>
        <taxon>Eukaryota</taxon>
        <taxon>Fungi</taxon>
        <taxon>Dikarya</taxon>
        <taxon>Basidiomycota</taxon>
        <taxon>Agaricomycotina</taxon>
        <taxon>Tremellomycetes</taxon>
        <taxon>Tremellales</taxon>
        <taxon>Cryptococcaceae</taxon>
        <taxon>Cryptococcus</taxon>
        <taxon>Cryptococcus neoformans species complex</taxon>
    </lineage>
</organism>
<name>Q5KFK3_CRYD1</name>
<feature type="transmembrane region" description="Helical" evidence="3">
    <location>
        <begin position="334"/>
        <end position="354"/>
    </location>
</feature>
<dbReference type="Pfam" id="PF23317">
    <property type="entry name" value="YVC1_C"/>
    <property type="match status" value="1"/>
</dbReference>
<evidence type="ECO:0000256" key="1">
    <source>
        <dbReference type="SAM" id="Coils"/>
    </source>
</evidence>